<evidence type="ECO:0000313" key="2">
    <source>
        <dbReference type="EMBL" id="ALG85049.1"/>
    </source>
</evidence>
<evidence type="ECO:0000313" key="3">
    <source>
        <dbReference type="Proteomes" id="UP000063789"/>
    </source>
</evidence>
<gene>
    <name evidence="2" type="ORF">ACH46_11860</name>
</gene>
<feature type="domain" description="Gamma-glutamylcyclotransferase AIG2-like" evidence="1">
    <location>
        <begin position="4"/>
        <end position="114"/>
    </location>
</feature>
<evidence type="ECO:0000259" key="1">
    <source>
        <dbReference type="Pfam" id="PF06094"/>
    </source>
</evidence>
<dbReference type="InterPro" id="IPR009288">
    <property type="entry name" value="AIG2-like_dom"/>
</dbReference>
<dbReference type="CDD" id="cd06661">
    <property type="entry name" value="GGCT_like"/>
    <property type="match status" value="1"/>
</dbReference>
<protein>
    <recommendedName>
        <fullName evidence="1">Gamma-glutamylcyclotransferase AIG2-like domain-containing protein</fullName>
    </recommendedName>
</protein>
<dbReference type="Gene3D" id="3.10.490.10">
    <property type="entry name" value="Gamma-glutamyl cyclotransferase-like"/>
    <property type="match status" value="1"/>
</dbReference>
<dbReference type="SUPFAM" id="SSF110857">
    <property type="entry name" value="Gamma-glutamyl cyclotransferase-like"/>
    <property type="match status" value="1"/>
</dbReference>
<dbReference type="OrthoDB" id="9798388at2"/>
<dbReference type="InterPro" id="IPR036568">
    <property type="entry name" value="GGCT-like_sf"/>
</dbReference>
<dbReference type="EMBL" id="CP011853">
    <property type="protein sequence ID" value="ALG85049.1"/>
    <property type="molecule type" value="Genomic_DNA"/>
</dbReference>
<keyword evidence="3" id="KW-1185">Reference proteome</keyword>
<proteinExistence type="predicted"/>
<sequence>MNVLFSYGTLMDPVVQEGVLGRRLSTIPDALPGFRVDTVTITDPAVVALSGIDTHLILRPDPTAEPVPGARLELDDAGLAAADEYEVDDYRRVRAVLSSGVLAWVYLAAEDAAEWNRMVDTDQSGVANQN</sequence>
<dbReference type="InterPro" id="IPR013024">
    <property type="entry name" value="GGCT-like"/>
</dbReference>
<dbReference type="STRING" id="1136941.ACH46_11860"/>
<dbReference type="RefSeq" id="WP_062393074.1">
    <property type="nucleotide sequence ID" value="NZ_CP011853.1"/>
</dbReference>
<reference evidence="2 3" key="2">
    <citation type="journal article" date="2017" name="Int. J. Syst. Evol. Microbiol.">
        <title>Gordonia phthalatica sp. nov., a di-n-butyl phthalate-degrading bacterium isolated from activated sludge.</title>
        <authorList>
            <person name="Jin D."/>
            <person name="Kong X."/>
            <person name="Jia M."/>
            <person name="Yu X."/>
            <person name="Wang X."/>
            <person name="Zhuang X."/>
            <person name="Deng Y."/>
            <person name="Bai Z."/>
        </authorList>
    </citation>
    <scope>NUCLEOTIDE SEQUENCE [LARGE SCALE GENOMIC DNA]</scope>
    <source>
        <strain evidence="2 3">QH-11</strain>
    </source>
</reference>
<dbReference type="AlphaFoldDB" id="A0A0N9NDB2"/>
<organism evidence="2 3">
    <name type="scientific">Gordonia phthalatica</name>
    <dbReference type="NCBI Taxonomy" id="1136941"/>
    <lineage>
        <taxon>Bacteria</taxon>
        <taxon>Bacillati</taxon>
        <taxon>Actinomycetota</taxon>
        <taxon>Actinomycetes</taxon>
        <taxon>Mycobacteriales</taxon>
        <taxon>Gordoniaceae</taxon>
        <taxon>Gordonia</taxon>
    </lineage>
</organism>
<reference evidence="3" key="1">
    <citation type="submission" date="2015-06" db="EMBL/GenBank/DDBJ databases">
        <title>Complete genome sequence and metabolic analysis of phthalate degradation pathway in Gordonia sp. QH-11.</title>
        <authorList>
            <person name="Jin D."/>
            <person name="Kong X."/>
            <person name="Bai Z."/>
        </authorList>
    </citation>
    <scope>NUCLEOTIDE SEQUENCE [LARGE SCALE GENOMIC DNA]</scope>
    <source>
        <strain evidence="3">QH-11</strain>
    </source>
</reference>
<name>A0A0N9NDB2_9ACTN</name>
<accession>A0A0N9NDB2</accession>
<dbReference type="PATRIC" id="fig|1136941.3.peg.2415"/>
<dbReference type="Proteomes" id="UP000063789">
    <property type="component" value="Chromosome"/>
</dbReference>
<dbReference type="Pfam" id="PF06094">
    <property type="entry name" value="GGACT"/>
    <property type="match status" value="1"/>
</dbReference>
<dbReference type="KEGG" id="goq:ACH46_11860"/>